<gene>
    <name evidence="3" type="ORF">BJY24_007652</name>
</gene>
<reference evidence="3 4" key="1">
    <citation type="submission" date="2020-08" db="EMBL/GenBank/DDBJ databases">
        <title>Sequencing the genomes of 1000 actinobacteria strains.</title>
        <authorList>
            <person name="Klenk H.-P."/>
        </authorList>
    </citation>
    <scope>NUCLEOTIDE SEQUENCE [LARGE SCALE GENOMIC DNA]</scope>
    <source>
        <strain evidence="3 4">DSM 43582</strain>
    </source>
</reference>
<feature type="compositionally biased region" description="Low complexity" evidence="1">
    <location>
        <begin position="128"/>
        <end position="138"/>
    </location>
</feature>
<dbReference type="Proteomes" id="UP000540412">
    <property type="component" value="Unassembled WGS sequence"/>
</dbReference>
<protein>
    <submittedName>
        <fullName evidence="3">Uncharacterized protein</fullName>
    </submittedName>
</protein>
<keyword evidence="2" id="KW-0812">Transmembrane</keyword>
<evidence type="ECO:0000256" key="2">
    <source>
        <dbReference type="SAM" id="Phobius"/>
    </source>
</evidence>
<keyword evidence="2" id="KW-1133">Transmembrane helix</keyword>
<evidence type="ECO:0000313" key="3">
    <source>
        <dbReference type="EMBL" id="MBB5918740.1"/>
    </source>
</evidence>
<dbReference type="RefSeq" id="WP_040752216.1">
    <property type="nucleotide sequence ID" value="NZ_JACHIT010000002.1"/>
</dbReference>
<feature type="region of interest" description="Disordered" evidence="1">
    <location>
        <begin position="121"/>
        <end position="153"/>
    </location>
</feature>
<comment type="caution">
    <text evidence="3">The sequence shown here is derived from an EMBL/GenBank/DDBJ whole genome shotgun (WGS) entry which is preliminary data.</text>
</comment>
<organism evidence="3 4">
    <name type="scientific">Nocardia transvalensis</name>
    <dbReference type="NCBI Taxonomy" id="37333"/>
    <lineage>
        <taxon>Bacteria</taxon>
        <taxon>Bacillati</taxon>
        <taxon>Actinomycetota</taxon>
        <taxon>Actinomycetes</taxon>
        <taxon>Mycobacteriales</taxon>
        <taxon>Nocardiaceae</taxon>
        <taxon>Nocardia</taxon>
    </lineage>
</organism>
<keyword evidence="4" id="KW-1185">Reference proteome</keyword>
<keyword evidence="2" id="KW-0472">Membrane</keyword>
<evidence type="ECO:0000313" key="4">
    <source>
        <dbReference type="Proteomes" id="UP000540412"/>
    </source>
</evidence>
<name>A0A7W9PM76_9NOCA</name>
<feature type="transmembrane region" description="Helical" evidence="2">
    <location>
        <begin position="84"/>
        <end position="104"/>
    </location>
</feature>
<dbReference type="AlphaFoldDB" id="A0A7W9PM76"/>
<accession>A0A7W9PM76</accession>
<dbReference type="EMBL" id="JACHIT010000002">
    <property type="protein sequence ID" value="MBB5918740.1"/>
    <property type="molecule type" value="Genomic_DNA"/>
</dbReference>
<sequence length="249" mass="25168">MTLPHLICQYCSHHNSGAEGRCAHCGAPLSAAAKPAHHTLQGDANRVLTGAEHAVGEVAKSVEGAGKEVSKDVAKVVTERLSNMSWRTALAILVAMVILALLAIRSCGGSSPDLPSIGELGAGGGGSSSSAGSLPGPLRAASSCRSADPSHATEDCTIEAGTPLLAGITSGRALSFSVHTEQPDRLASTISRWRSAGASVVTSGDIFAAIGSSANVYYADTRTGTRIETGAFSSQAGARTFLQRSGLAG</sequence>
<proteinExistence type="predicted"/>
<evidence type="ECO:0000256" key="1">
    <source>
        <dbReference type="SAM" id="MobiDB-lite"/>
    </source>
</evidence>